<comment type="similarity">
    <text evidence="1">Belongs to the RNA polymerase beta' chain family.</text>
</comment>
<dbReference type="Pfam" id="PF05000">
    <property type="entry name" value="RNA_pol_Rpb1_4"/>
    <property type="match status" value="1"/>
</dbReference>
<evidence type="ECO:0000256" key="5">
    <source>
        <dbReference type="ARBA" id="ARBA00022695"/>
    </source>
</evidence>
<protein>
    <recommendedName>
        <fullName evidence="2">DNA-directed RNA polymerase</fullName>
        <ecNumber evidence="2">2.7.7.6</ecNumber>
    </recommendedName>
</protein>
<dbReference type="Pfam" id="PF04983">
    <property type="entry name" value="RNA_pol_Rpb1_3"/>
    <property type="match status" value="1"/>
</dbReference>
<proteinExistence type="inferred from homology"/>
<organism evidence="8">
    <name type="scientific">viral metagenome</name>
    <dbReference type="NCBI Taxonomy" id="1070528"/>
    <lineage>
        <taxon>unclassified sequences</taxon>
        <taxon>metagenomes</taxon>
        <taxon>organismal metagenomes</taxon>
    </lineage>
</organism>
<dbReference type="InterPro" id="IPR006592">
    <property type="entry name" value="RNA_pol_N"/>
</dbReference>
<evidence type="ECO:0000256" key="3">
    <source>
        <dbReference type="ARBA" id="ARBA00022478"/>
    </source>
</evidence>
<dbReference type="GO" id="GO:0003899">
    <property type="term" value="F:DNA-directed RNA polymerase activity"/>
    <property type="evidence" value="ECO:0007669"/>
    <property type="project" value="UniProtKB-EC"/>
</dbReference>
<sequence length="1407" mass="157749">MNCNETKAIQFSVLSPKEIEGYSVCEITSTSHESNDHTLADARLGPTDSGILCETCGCTSLKCPGHFGHIKLNEPIPHPLFTQTILNILRCVCNSCSTLLLQLEFVEMMNIKPKREKRLRVLVDQCKSVKVCHRCERSVPIREYDSGTYRYYYLPKKGDRKVYIQMPHREVYDILKRIESADFEAMGFNYRLDDGEIYTRQETMPEADMDHRHASRPEWFMMTVIPVLPKCARPSVFVNDEEKPDSLDDQYINILKCNELLSHARNSTIKRRGRRKASELTEAEYDRTLLELEEHISTLIDNSKGHSRLSSGKPHMGLKERIASKEGHLRANVQSKRVDFCGRTVIGGDPTLRMDEIGVPIDMKRTLTIPERVTTLNYSYANTLLDKHEINYVIRHGSKIRVDHVMSSHNERQFALRIGDVIERQIRNGDWIIMNRQPTLRIEGMMAFKIVLLPGSTFRLNLSVTTPFNADFDGDEMNLHLPQDVESIAELMVLMDVKRHIMTAQRNAPVMGIVQDGLIGMFLLTKSETLVPWHLAFDMLVSSGLSDSIADLRTRGAKYGYGWYGSAEMCSGKLLFSALLPRNFYYMSHNESDSSEPTVVIEHGILVKGVVCKKVIGGKSNSIVHHLCLEYSDAIACDFISRTQFMVNRWLAQRGFSVGLSDCLISDDLRADVSVTLADARSKCDSLLEGHGQFMESDIISALNSATSVGQRLAKNGMNGGRDNAFVAIINSGAKGSTINLAQITALVGQQNILGGRLPTELSGGKRAMYHFKRGDRSPEALGFITNNYLQGLKPHEQFAHAVSGREGNMDTAVKTQDSGYSQRRGVKKCEDEKIMGDGSVRSGSDNHIIQYIYGGDGFDAKRLCDTKSGPFFVNLKRVVVRLNGEVETEVPVPLSARDEKRLLDTIRPSTYSKKIAALQQLVLLTQMRLKDQLVDVTVAPSKVEELIEEVSRLYNMALVDSGEMVGIVSACSIGEIGTQLNLNTFHTAGVQHNVTAGIPRLKELTSASHKPHHSSCSIRLDSDELRIEEDAINDLRVSTEVDISERLVAHKLNCIAILERMRKRIQYADVEDFVSRFELQYVATDSEDFFEFAEHIRSLYKHTVYVPAWWCSAYTAFNPSADRPPQRWIVKLWVDLKAMHRMDVSIEEISVAIESLGVCTCIPSPTNIGEIDVYIDFSDAEYTIPKLDLNSSPNTKELLNSSNIYYFYARDIVVKRMMKTRVCGIKGITDLFVRERTVDTRTEWVIDTEGANLEAVTDLDGVDFAHTTCDDMWNVYETLGVEATREFLIEEFKKVLCADGYINERHISILVDTMVCKGTITSAARNGIDRDVGPLAKASFEETVQNFASAAAFGETERMDSVASSITMAKLTNVGTGYVKFGPAPSVVGHRHILTMKPLVAGNCVF</sequence>
<dbReference type="Gene3D" id="1.10.150.390">
    <property type="match status" value="1"/>
</dbReference>
<dbReference type="Gene3D" id="1.10.132.30">
    <property type="match status" value="1"/>
</dbReference>
<dbReference type="InterPro" id="IPR007080">
    <property type="entry name" value="RNA_pol_Rpb1_1"/>
</dbReference>
<evidence type="ECO:0000256" key="2">
    <source>
        <dbReference type="ARBA" id="ARBA00012418"/>
    </source>
</evidence>
<dbReference type="InterPro" id="IPR045867">
    <property type="entry name" value="DNA-dir_RpoC_beta_prime"/>
</dbReference>
<dbReference type="FunFam" id="2.40.40.20:FF:000019">
    <property type="entry name" value="DNA-directed RNA polymerase II subunit RPB1"/>
    <property type="match status" value="1"/>
</dbReference>
<dbReference type="InterPro" id="IPR007066">
    <property type="entry name" value="RNA_pol_Rpb1_3"/>
</dbReference>
<evidence type="ECO:0000259" key="7">
    <source>
        <dbReference type="SMART" id="SM00663"/>
    </source>
</evidence>
<dbReference type="Pfam" id="PF04998">
    <property type="entry name" value="RNA_pol_Rpb1_5"/>
    <property type="match status" value="1"/>
</dbReference>
<reference evidence="8" key="1">
    <citation type="journal article" date="2020" name="Nature">
        <title>Giant virus diversity and host interactions through global metagenomics.</title>
        <authorList>
            <person name="Schulz F."/>
            <person name="Roux S."/>
            <person name="Paez-Espino D."/>
            <person name="Jungbluth S."/>
            <person name="Walsh D.A."/>
            <person name="Denef V.J."/>
            <person name="McMahon K.D."/>
            <person name="Konstantinidis K.T."/>
            <person name="Eloe-Fadrosh E.A."/>
            <person name="Kyrpides N.C."/>
            <person name="Woyke T."/>
        </authorList>
    </citation>
    <scope>NUCLEOTIDE SEQUENCE</scope>
    <source>
        <strain evidence="8">GVMAG-S-1029409-49</strain>
    </source>
</reference>
<dbReference type="SMART" id="SM00663">
    <property type="entry name" value="RPOLA_N"/>
    <property type="match status" value="1"/>
</dbReference>
<keyword evidence="3" id="KW-0240">DNA-directed RNA polymerase</keyword>
<evidence type="ECO:0000256" key="4">
    <source>
        <dbReference type="ARBA" id="ARBA00022679"/>
    </source>
</evidence>
<keyword evidence="5" id="KW-0548">Nucleotidyltransferase</keyword>
<dbReference type="PANTHER" id="PTHR19376:SF37">
    <property type="entry name" value="DNA-DIRECTED RNA POLYMERASE II SUBUNIT RPB1"/>
    <property type="match status" value="1"/>
</dbReference>
<evidence type="ECO:0000313" key="8">
    <source>
        <dbReference type="EMBL" id="QHU35464.1"/>
    </source>
</evidence>
<dbReference type="InterPro" id="IPR044893">
    <property type="entry name" value="RNA_pol_Rpb1_clamp_domain"/>
</dbReference>
<dbReference type="Pfam" id="PF04997">
    <property type="entry name" value="RNA_pol_Rpb1_1"/>
    <property type="match status" value="2"/>
</dbReference>
<accession>A0A6C0M0W0</accession>
<dbReference type="Gene3D" id="4.10.860.120">
    <property type="entry name" value="RNA polymerase II, clamp domain"/>
    <property type="match status" value="1"/>
</dbReference>
<dbReference type="Gene3D" id="3.30.1490.180">
    <property type="entry name" value="RNA polymerase ii"/>
    <property type="match status" value="1"/>
</dbReference>
<dbReference type="InterPro" id="IPR007083">
    <property type="entry name" value="RNA_pol_Rpb1_4"/>
</dbReference>
<dbReference type="SUPFAM" id="SSF64484">
    <property type="entry name" value="beta and beta-prime subunits of DNA dependent RNA-polymerase"/>
    <property type="match status" value="1"/>
</dbReference>
<dbReference type="GO" id="GO:0003677">
    <property type="term" value="F:DNA binding"/>
    <property type="evidence" value="ECO:0007669"/>
    <property type="project" value="InterPro"/>
</dbReference>
<dbReference type="Gene3D" id="6.20.50.80">
    <property type="match status" value="1"/>
</dbReference>
<dbReference type="EMBL" id="MN740609">
    <property type="protein sequence ID" value="QHU35464.1"/>
    <property type="molecule type" value="Genomic_DNA"/>
</dbReference>
<feature type="domain" description="RNA polymerase N-terminal" evidence="7">
    <location>
        <begin position="218"/>
        <end position="525"/>
    </location>
</feature>
<name>A0A6C0M0W0_9ZZZZ</name>
<keyword evidence="4" id="KW-0808">Transferase</keyword>
<dbReference type="Gene3D" id="1.10.274.100">
    <property type="entry name" value="RNA polymerase Rpb1, domain 3"/>
    <property type="match status" value="1"/>
</dbReference>
<dbReference type="Gene3D" id="2.40.40.20">
    <property type="match status" value="1"/>
</dbReference>
<dbReference type="GO" id="GO:0005665">
    <property type="term" value="C:RNA polymerase II, core complex"/>
    <property type="evidence" value="ECO:0007669"/>
    <property type="project" value="TreeGrafter"/>
</dbReference>
<dbReference type="InterPro" id="IPR007081">
    <property type="entry name" value="RNA_pol_Rpb1_5"/>
</dbReference>
<evidence type="ECO:0000256" key="1">
    <source>
        <dbReference type="ARBA" id="ARBA00006460"/>
    </source>
</evidence>
<dbReference type="InterPro" id="IPR042102">
    <property type="entry name" value="RNA_pol_Rpb1_3_sf"/>
</dbReference>
<dbReference type="Gene3D" id="6.10.250.2940">
    <property type="match status" value="1"/>
</dbReference>
<dbReference type="EC" id="2.7.7.6" evidence="2"/>
<dbReference type="Pfam" id="PF00623">
    <property type="entry name" value="RNA_pol_Rpb1_2"/>
    <property type="match status" value="1"/>
</dbReference>
<dbReference type="InterPro" id="IPR038120">
    <property type="entry name" value="Rpb1_funnel_sf"/>
</dbReference>
<dbReference type="PANTHER" id="PTHR19376">
    <property type="entry name" value="DNA-DIRECTED RNA POLYMERASE"/>
    <property type="match status" value="1"/>
</dbReference>
<dbReference type="InterPro" id="IPR000722">
    <property type="entry name" value="RNA_pol_asu"/>
</dbReference>
<keyword evidence="6" id="KW-0804">Transcription</keyword>
<evidence type="ECO:0000256" key="6">
    <source>
        <dbReference type="ARBA" id="ARBA00023163"/>
    </source>
</evidence>
<dbReference type="GO" id="GO:0006351">
    <property type="term" value="P:DNA-templated transcription"/>
    <property type="evidence" value="ECO:0007669"/>
    <property type="project" value="InterPro"/>
</dbReference>